<proteinExistence type="predicted"/>
<keyword evidence="2" id="KW-1185">Reference proteome</keyword>
<accession>A0A8J5FV21</accession>
<dbReference type="EMBL" id="JACMSC010000012">
    <property type="protein sequence ID" value="KAG6495495.1"/>
    <property type="molecule type" value="Genomic_DNA"/>
</dbReference>
<gene>
    <name evidence="1" type="ORF">ZIOFF_043320</name>
</gene>
<organism evidence="1 2">
    <name type="scientific">Zingiber officinale</name>
    <name type="common">Ginger</name>
    <name type="synonym">Amomum zingiber</name>
    <dbReference type="NCBI Taxonomy" id="94328"/>
    <lineage>
        <taxon>Eukaryota</taxon>
        <taxon>Viridiplantae</taxon>
        <taxon>Streptophyta</taxon>
        <taxon>Embryophyta</taxon>
        <taxon>Tracheophyta</taxon>
        <taxon>Spermatophyta</taxon>
        <taxon>Magnoliopsida</taxon>
        <taxon>Liliopsida</taxon>
        <taxon>Zingiberales</taxon>
        <taxon>Zingiberaceae</taxon>
        <taxon>Zingiber</taxon>
    </lineage>
</organism>
<protein>
    <submittedName>
        <fullName evidence="1">Uncharacterized protein</fullName>
    </submittedName>
</protein>
<dbReference type="Proteomes" id="UP000734854">
    <property type="component" value="Unassembled WGS sequence"/>
</dbReference>
<sequence length="364" mass="42643">MLQKNHETHQSFCFPMKTVHTSASPQKEVTRETNSLITSWHESGRDITPAAKVMLVSPSKVLEEYDLMDSVEFRNINEQINVAHFGFRGPTWTNWNPAFNMWEYGNGRIFLKKRSRLLELVESSCQGKGKIEFNRFHLISKLLQRLGIDKKSQFFYEGQREWTQNMFCDKVHSLVPLEPCFFGIKNKMVGSILYPSTTKKYLEKDLSFHHEWLWNYNKLGQPSNDTMDFLPIQNWLPLENGILENNQTSLELVKAENWEAGDYIISPPVIPCISTSEYNNHSSDFSDEISTRTECWNQLNELSCCSMEQSLIPYTKPKYFETRDLWNLMEQSDVPYLEWKERKSDYHVASESLASEEMDHFPLT</sequence>
<comment type="caution">
    <text evidence="1">The sequence shown here is derived from an EMBL/GenBank/DDBJ whole genome shotgun (WGS) entry which is preliminary data.</text>
</comment>
<name>A0A8J5FV21_ZINOF</name>
<reference evidence="1 2" key="1">
    <citation type="submission" date="2020-08" db="EMBL/GenBank/DDBJ databases">
        <title>Plant Genome Project.</title>
        <authorList>
            <person name="Zhang R.-G."/>
        </authorList>
    </citation>
    <scope>NUCLEOTIDE SEQUENCE [LARGE SCALE GENOMIC DNA]</scope>
    <source>
        <tissue evidence="1">Rhizome</tissue>
    </source>
</reference>
<evidence type="ECO:0000313" key="1">
    <source>
        <dbReference type="EMBL" id="KAG6495495.1"/>
    </source>
</evidence>
<evidence type="ECO:0000313" key="2">
    <source>
        <dbReference type="Proteomes" id="UP000734854"/>
    </source>
</evidence>
<dbReference type="AlphaFoldDB" id="A0A8J5FV21"/>